<dbReference type="SMART" id="SM00304">
    <property type="entry name" value="HAMP"/>
    <property type="match status" value="3"/>
</dbReference>
<name>A0A402CSI5_9BACT</name>
<comment type="similarity">
    <text evidence="2">Belongs to the methyl-accepting chemotaxis (MCP) protein family.</text>
</comment>
<evidence type="ECO:0000256" key="2">
    <source>
        <dbReference type="ARBA" id="ARBA00029447"/>
    </source>
</evidence>
<dbReference type="EMBL" id="AP025739">
    <property type="protein sequence ID" value="BDI31068.1"/>
    <property type="molecule type" value="Genomic_DNA"/>
</dbReference>
<dbReference type="PROSITE" id="PS50111">
    <property type="entry name" value="CHEMOTAXIS_TRANSDUC_2"/>
    <property type="match status" value="1"/>
</dbReference>
<dbReference type="GO" id="GO:0007165">
    <property type="term" value="P:signal transduction"/>
    <property type="evidence" value="ECO:0007669"/>
    <property type="project" value="UniProtKB-KW"/>
</dbReference>
<evidence type="ECO:0000313" key="4">
    <source>
        <dbReference type="Proteomes" id="UP000287394"/>
    </source>
</evidence>
<dbReference type="PROSITE" id="PS50885">
    <property type="entry name" value="HAMP"/>
    <property type="match status" value="2"/>
</dbReference>
<protein>
    <submittedName>
        <fullName evidence="3">Uncharacterized protein</fullName>
    </submittedName>
</protein>
<dbReference type="Proteomes" id="UP000287394">
    <property type="component" value="Chromosome"/>
</dbReference>
<keyword evidence="4" id="KW-1185">Reference proteome</keyword>
<dbReference type="AlphaFoldDB" id="A0A402CSI5"/>
<dbReference type="Pfam" id="PF12729">
    <property type="entry name" value="4HB_MCP_1"/>
    <property type="match status" value="1"/>
</dbReference>
<dbReference type="Gene3D" id="6.10.340.10">
    <property type="match status" value="1"/>
</dbReference>
<dbReference type="GO" id="GO:0016020">
    <property type="term" value="C:membrane"/>
    <property type="evidence" value="ECO:0007669"/>
    <property type="project" value="InterPro"/>
</dbReference>
<keyword evidence="1" id="KW-0807">Transducer</keyword>
<dbReference type="CDD" id="cd11386">
    <property type="entry name" value="MCP_signal"/>
    <property type="match status" value="1"/>
</dbReference>
<dbReference type="InterPro" id="IPR004089">
    <property type="entry name" value="MCPsignal_dom"/>
</dbReference>
<dbReference type="InterPro" id="IPR003660">
    <property type="entry name" value="HAMP_dom"/>
</dbReference>
<dbReference type="KEGG" id="ccot:CCAX7_31190"/>
<sequence>MSQTFRNISIRTKLIASFTVVIVLGTLSYLQAVCATRSYVDSVSTTGAVAHRAISIAKDASLASNTMARETMAFVFTQDQTHWDAKYAADDAASKAFDSLKTALAAIPNNSDLQDQLTQLTQQDGNVCNPLEDKTMKMAKEGHAAEAKKLYENEYVPGRAKLETMINALVAALQTRADQADASIETGAKRTQAAIVWGWILQGLIVLISSSVALFLARGITSQLSALLKAAQGLAQGDVQQTLPPASQTEIGQVVAAFHTLMSHQKNMAAAAAAIADGDLTNIVQPKSEQDSLGIAFARMTGRLRELIGGIAGSAGTVAETSIRLSATSEETSQSATDIAHSAQSMARTAEQSSHCSFLVSEGGKRQYDAACVASELMAQAGLAVDQAAGSAQQMATAAQQAAAMARSGGAAVQQTISSMERIRQQVGASASKVEELGRKSDEIGAIVKTIGQISEQTNLLALNAAIEAARAGEHGRGFAVVADEVRKLSERAAAATQDIGALIGGIQAEVAGAVQAMQESTLEVTTGSAQSAEAGVALSEIVQAAQSVAFEVDSLTATVEEMSASVQEVLTTVATVRQVTEESRSAIDDITSATGEFTASAQSVSSMIEQQSASIHDVSTAATELNAMADTLQEMVRQFRLDDPAPRASHATAAMRRAA</sequence>
<organism evidence="3 4">
    <name type="scientific">Capsulimonas corticalis</name>
    <dbReference type="NCBI Taxonomy" id="2219043"/>
    <lineage>
        <taxon>Bacteria</taxon>
        <taxon>Bacillati</taxon>
        <taxon>Armatimonadota</taxon>
        <taxon>Armatimonadia</taxon>
        <taxon>Capsulimonadales</taxon>
        <taxon>Capsulimonadaceae</taxon>
        <taxon>Capsulimonas</taxon>
    </lineage>
</organism>
<dbReference type="SMART" id="SM00283">
    <property type="entry name" value="MA"/>
    <property type="match status" value="1"/>
</dbReference>
<dbReference type="SUPFAM" id="SSF58104">
    <property type="entry name" value="Methyl-accepting chemotaxis protein (MCP) signaling domain"/>
    <property type="match status" value="1"/>
</dbReference>
<evidence type="ECO:0000256" key="1">
    <source>
        <dbReference type="ARBA" id="ARBA00023224"/>
    </source>
</evidence>
<evidence type="ECO:0000313" key="3">
    <source>
        <dbReference type="EMBL" id="BDI31068.1"/>
    </source>
</evidence>
<dbReference type="PANTHER" id="PTHR32089:SF112">
    <property type="entry name" value="LYSOZYME-LIKE PROTEIN-RELATED"/>
    <property type="match status" value="1"/>
</dbReference>
<dbReference type="RefSeq" id="WP_119320361.1">
    <property type="nucleotide sequence ID" value="NZ_AP025739.1"/>
</dbReference>
<dbReference type="OrthoDB" id="9814363at2"/>
<dbReference type="Pfam" id="PF00672">
    <property type="entry name" value="HAMP"/>
    <property type="match status" value="1"/>
</dbReference>
<dbReference type="PANTHER" id="PTHR32089">
    <property type="entry name" value="METHYL-ACCEPTING CHEMOTAXIS PROTEIN MCPB"/>
    <property type="match status" value="1"/>
</dbReference>
<dbReference type="Pfam" id="PF00015">
    <property type="entry name" value="MCPsignal"/>
    <property type="match status" value="1"/>
</dbReference>
<dbReference type="Gene3D" id="1.10.287.950">
    <property type="entry name" value="Methyl-accepting chemotaxis protein"/>
    <property type="match status" value="1"/>
</dbReference>
<dbReference type="CDD" id="cd06225">
    <property type="entry name" value="HAMP"/>
    <property type="match status" value="1"/>
</dbReference>
<reference evidence="3 4" key="1">
    <citation type="journal article" date="2019" name="Int. J. Syst. Evol. Microbiol.">
        <title>Capsulimonas corticalis gen. nov., sp. nov., an aerobic capsulated bacterium, of a novel bacterial order, Capsulimonadales ord. nov., of the class Armatimonadia of the phylum Armatimonadetes.</title>
        <authorList>
            <person name="Li J."/>
            <person name="Kudo C."/>
            <person name="Tonouchi A."/>
        </authorList>
    </citation>
    <scope>NUCLEOTIDE SEQUENCE [LARGE SCALE GENOMIC DNA]</scope>
    <source>
        <strain evidence="3 4">AX-7</strain>
    </source>
</reference>
<proteinExistence type="inferred from homology"/>
<accession>A0A402CSI5</accession>
<dbReference type="InterPro" id="IPR024478">
    <property type="entry name" value="HlyB_4HB_MCP"/>
</dbReference>
<gene>
    <name evidence="3" type="ORF">CCAX7_31190</name>
</gene>